<evidence type="ECO:0000313" key="1">
    <source>
        <dbReference type="EMBL" id="SIN91672.1"/>
    </source>
</evidence>
<accession>A0A1N6F8Q7</accession>
<dbReference type="Proteomes" id="UP000185207">
    <property type="component" value="Unassembled WGS sequence"/>
</dbReference>
<reference evidence="2" key="1">
    <citation type="submission" date="2016-11" db="EMBL/GenBank/DDBJ databases">
        <authorList>
            <person name="Varghese N."/>
            <person name="Submissions S."/>
        </authorList>
    </citation>
    <scope>NUCLEOTIDE SEQUENCE [LARGE SCALE GENOMIC DNA]</scope>
    <source>
        <strain evidence="2">DSM 27623</strain>
    </source>
</reference>
<dbReference type="AlphaFoldDB" id="A0A1N6F8Q7"/>
<name>A0A1N6F8Q7_9FLAO</name>
<dbReference type="EMBL" id="FSRK01000001">
    <property type="protein sequence ID" value="SIN91672.1"/>
    <property type="molecule type" value="Genomic_DNA"/>
</dbReference>
<evidence type="ECO:0000313" key="2">
    <source>
        <dbReference type="Proteomes" id="UP000185207"/>
    </source>
</evidence>
<dbReference type="STRING" id="1416779.SAMN05444409_1125"/>
<protein>
    <submittedName>
        <fullName evidence="1">Uncharacterized protein</fullName>
    </submittedName>
</protein>
<sequence>MGYFKKQNLAINLFFLSILFLVNCNDFKTEKRSINKQYNKPMDNKIQLPRFDINKYEANLKKNPDYEGYQKDQDTYVKQYHSVKEGYIEENYEKSIVENYVEQYISNNRFETFQTYNKDGLLQSVTHYFADDVEIGQWYYYKDEKLVKTEDKDKNYPFSLDKVLEYGKKNNVDFTKSGKLSRFYSKTYGSYIYELQWNTGKKSADIEKSLFRKVVLDGSNGKELKSEEYYINPLAR</sequence>
<gene>
    <name evidence="1" type="ORF">SAMN05444409_1125</name>
</gene>
<proteinExistence type="predicted"/>
<keyword evidence="2" id="KW-1185">Reference proteome</keyword>
<organism evidence="1 2">
    <name type="scientific">Epilithonimonas zeae</name>
    <dbReference type="NCBI Taxonomy" id="1416779"/>
    <lineage>
        <taxon>Bacteria</taxon>
        <taxon>Pseudomonadati</taxon>
        <taxon>Bacteroidota</taxon>
        <taxon>Flavobacteriia</taxon>
        <taxon>Flavobacteriales</taxon>
        <taxon>Weeksellaceae</taxon>
        <taxon>Chryseobacterium group</taxon>
        <taxon>Epilithonimonas</taxon>
    </lineage>
</organism>